<evidence type="ECO:0000313" key="2">
    <source>
        <dbReference type="EMBL" id="KAF2199204.1"/>
    </source>
</evidence>
<feature type="compositionally biased region" description="Basic and acidic residues" evidence="1">
    <location>
        <begin position="137"/>
        <end position="147"/>
    </location>
</feature>
<gene>
    <name evidence="2" type="ORF">GQ43DRAFT_433597</name>
</gene>
<protein>
    <submittedName>
        <fullName evidence="2">Uncharacterized protein</fullName>
    </submittedName>
</protein>
<feature type="compositionally biased region" description="Acidic residues" evidence="1">
    <location>
        <begin position="149"/>
        <end position="158"/>
    </location>
</feature>
<proteinExistence type="predicted"/>
<feature type="compositionally biased region" description="Acidic residues" evidence="1">
    <location>
        <begin position="58"/>
        <end position="71"/>
    </location>
</feature>
<reference evidence="2" key="1">
    <citation type="journal article" date="2020" name="Stud. Mycol.">
        <title>101 Dothideomycetes genomes: a test case for predicting lifestyles and emergence of pathogens.</title>
        <authorList>
            <person name="Haridas S."/>
            <person name="Albert R."/>
            <person name="Binder M."/>
            <person name="Bloem J."/>
            <person name="Labutti K."/>
            <person name="Salamov A."/>
            <person name="Andreopoulos B."/>
            <person name="Baker S."/>
            <person name="Barry K."/>
            <person name="Bills G."/>
            <person name="Bluhm B."/>
            <person name="Cannon C."/>
            <person name="Castanera R."/>
            <person name="Culley D."/>
            <person name="Daum C."/>
            <person name="Ezra D."/>
            <person name="Gonzalez J."/>
            <person name="Henrissat B."/>
            <person name="Kuo A."/>
            <person name="Liang C."/>
            <person name="Lipzen A."/>
            <person name="Lutzoni F."/>
            <person name="Magnuson J."/>
            <person name="Mondo S."/>
            <person name="Nolan M."/>
            <person name="Ohm R."/>
            <person name="Pangilinan J."/>
            <person name="Park H.-J."/>
            <person name="Ramirez L."/>
            <person name="Alfaro M."/>
            <person name="Sun H."/>
            <person name="Tritt A."/>
            <person name="Yoshinaga Y."/>
            <person name="Zwiers L.-H."/>
            <person name="Turgeon B."/>
            <person name="Goodwin S."/>
            <person name="Spatafora J."/>
            <person name="Crous P."/>
            <person name="Grigoriev I."/>
        </authorList>
    </citation>
    <scope>NUCLEOTIDE SEQUENCE</scope>
    <source>
        <strain evidence="2">ATCC 74209</strain>
    </source>
</reference>
<feature type="compositionally biased region" description="Polar residues" evidence="1">
    <location>
        <begin position="73"/>
        <end position="91"/>
    </location>
</feature>
<feature type="region of interest" description="Disordered" evidence="1">
    <location>
        <begin position="46"/>
        <end position="172"/>
    </location>
</feature>
<evidence type="ECO:0000313" key="3">
    <source>
        <dbReference type="Proteomes" id="UP000799536"/>
    </source>
</evidence>
<feature type="compositionally biased region" description="Basic and acidic residues" evidence="1">
    <location>
        <begin position="46"/>
        <end position="57"/>
    </location>
</feature>
<dbReference type="AlphaFoldDB" id="A0A9P4JL82"/>
<comment type="caution">
    <text evidence="2">The sequence shown here is derived from an EMBL/GenBank/DDBJ whole genome shotgun (WGS) entry which is preliminary data.</text>
</comment>
<dbReference type="EMBL" id="ML994090">
    <property type="protein sequence ID" value="KAF2199204.1"/>
    <property type="molecule type" value="Genomic_DNA"/>
</dbReference>
<evidence type="ECO:0000256" key="1">
    <source>
        <dbReference type="SAM" id="MobiDB-lite"/>
    </source>
</evidence>
<name>A0A9P4JL82_9PLEO</name>
<accession>A0A9P4JL82</accession>
<dbReference type="Proteomes" id="UP000799536">
    <property type="component" value="Unassembled WGS sequence"/>
</dbReference>
<keyword evidence="3" id="KW-1185">Reference proteome</keyword>
<sequence length="172" mass="18954">MRYKSYHYFSARNIATWRTLEIGCGNREIANFPKFKETSLQLSLKEGDLSEEVHPSGEEDLSEEGLSEEADPSGNTVSSADGASEDLSSSKIVPPIFTDRATITDPKKSTIQPLPTTPTPHSVALNPSEKALLKPSKSPEKPKRGSVDDPFEISDSEDNFSCQTSNRQRPRI</sequence>
<organism evidence="2 3">
    <name type="scientific">Delitschia confertaspora ATCC 74209</name>
    <dbReference type="NCBI Taxonomy" id="1513339"/>
    <lineage>
        <taxon>Eukaryota</taxon>
        <taxon>Fungi</taxon>
        <taxon>Dikarya</taxon>
        <taxon>Ascomycota</taxon>
        <taxon>Pezizomycotina</taxon>
        <taxon>Dothideomycetes</taxon>
        <taxon>Pleosporomycetidae</taxon>
        <taxon>Pleosporales</taxon>
        <taxon>Delitschiaceae</taxon>
        <taxon>Delitschia</taxon>
    </lineage>
</organism>
<feature type="compositionally biased region" description="Polar residues" evidence="1">
    <location>
        <begin position="159"/>
        <end position="172"/>
    </location>
</feature>